<sequence>MKFRPVYIAIIVVLFIIIMIVSSAGTTFVPYSKDALFSREYPYEGIVSGAAAAAPVMQGNANAAPVIQGNVAVPAESEKPVSMLGTVAGWFGASPSCNTGKCTKVEGFALQPAPFAESPAIDRFGKTPAGPECIGQGSGYAKSVGPLCMSEEDKRMLSTRGGNSTGSDSAIGQP</sequence>
<name>A0A6C0KKT1_9ZZZZ</name>
<proteinExistence type="predicted"/>
<evidence type="ECO:0000256" key="2">
    <source>
        <dbReference type="SAM" id="Phobius"/>
    </source>
</evidence>
<reference evidence="3" key="1">
    <citation type="journal article" date="2020" name="Nature">
        <title>Giant virus diversity and host interactions through global metagenomics.</title>
        <authorList>
            <person name="Schulz F."/>
            <person name="Roux S."/>
            <person name="Paez-Espino D."/>
            <person name="Jungbluth S."/>
            <person name="Walsh D.A."/>
            <person name="Denef V.J."/>
            <person name="McMahon K.D."/>
            <person name="Konstantinidis K.T."/>
            <person name="Eloe-Fadrosh E.A."/>
            <person name="Kyrpides N.C."/>
            <person name="Woyke T."/>
        </authorList>
    </citation>
    <scope>NUCLEOTIDE SEQUENCE</scope>
    <source>
        <strain evidence="3">GVMAG-S-3300012000-57</strain>
    </source>
</reference>
<feature type="transmembrane region" description="Helical" evidence="2">
    <location>
        <begin position="6"/>
        <end position="29"/>
    </location>
</feature>
<dbReference type="EMBL" id="MN740900">
    <property type="protein sequence ID" value="QHU17300.1"/>
    <property type="molecule type" value="Genomic_DNA"/>
</dbReference>
<organism evidence="3">
    <name type="scientific">viral metagenome</name>
    <dbReference type="NCBI Taxonomy" id="1070528"/>
    <lineage>
        <taxon>unclassified sequences</taxon>
        <taxon>metagenomes</taxon>
        <taxon>organismal metagenomes</taxon>
    </lineage>
</organism>
<accession>A0A6C0KKT1</accession>
<keyword evidence="2" id="KW-1133">Transmembrane helix</keyword>
<evidence type="ECO:0000313" key="3">
    <source>
        <dbReference type="EMBL" id="QHU17300.1"/>
    </source>
</evidence>
<protein>
    <submittedName>
        <fullName evidence="3">Uncharacterized protein</fullName>
    </submittedName>
</protein>
<keyword evidence="2" id="KW-0812">Transmembrane</keyword>
<feature type="region of interest" description="Disordered" evidence="1">
    <location>
        <begin position="152"/>
        <end position="174"/>
    </location>
</feature>
<keyword evidence="2" id="KW-0472">Membrane</keyword>
<evidence type="ECO:0000256" key="1">
    <source>
        <dbReference type="SAM" id="MobiDB-lite"/>
    </source>
</evidence>
<feature type="compositionally biased region" description="Polar residues" evidence="1">
    <location>
        <begin position="160"/>
        <end position="174"/>
    </location>
</feature>
<dbReference type="AlphaFoldDB" id="A0A6C0KKT1"/>